<feature type="transmembrane region" description="Helical" evidence="1">
    <location>
        <begin position="36"/>
        <end position="58"/>
    </location>
</feature>
<keyword evidence="3" id="KW-1185">Reference proteome</keyword>
<dbReference type="Proteomes" id="UP000276215">
    <property type="component" value="Unassembled WGS sequence"/>
</dbReference>
<dbReference type="EMBL" id="ML120418">
    <property type="protein sequence ID" value="RPA96050.1"/>
    <property type="molecule type" value="Genomic_DNA"/>
</dbReference>
<reference evidence="2 3" key="1">
    <citation type="journal article" date="2018" name="Nat. Ecol. Evol.">
        <title>Pezizomycetes genomes reveal the molecular basis of ectomycorrhizal truffle lifestyle.</title>
        <authorList>
            <person name="Murat C."/>
            <person name="Payen T."/>
            <person name="Noel B."/>
            <person name="Kuo A."/>
            <person name="Morin E."/>
            <person name="Chen J."/>
            <person name="Kohler A."/>
            <person name="Krizsan K."/>
            <person name="Balestrini R."/>
            <person name="Da Silva C."/>
            <person name="Montanini B."/>
            <person name="Hainaut M."/>
            <person name="Levati E."/>
            <person name="Barry K.W."/>
            <person name="Belfiori B."/>
            <person name="Cichocki N."/>
            <person name="Clum A."/>
            <person name="Dockter R.B."/>
            <person name="Fauchery L."/>
            <person name="Guy J."/>
            <person name="Iotti M."/>
            <person name="Le Tacon F."/>
            <person name="Lindquist E.A."/>
            <person name="Lipzen A."/>
            <person name="Malagnac F."/>
            <person name="Mello A."/>
            <person name="Molinier V."/>
            <person name="Miyauchi S."/>
            <person name="Poulain J."/>
            <person name="Riccioni C."/>
            <person name="Rubini A."/>
            <person name="Sitrit Y."/>
            <person name="Splivallo R."/>
            <person name="Traeger S."/>
            <person name="Wang M."/>
            <person name="Zifcakova L."/>
            <person name="Wipf D."/>
            <person name="Zambonelli A."/>
            <person name="Paolocci F."/>
            <person name="Nowrousian M."/>
            <person name="Ottonello S."/>
            <person name="Baldrian P."/>
            <person name="Spatafora J.W."/>
            <person name="Henrissat B."/>
            <person name="Nagy L.G."/>
            <person name="Aury J.M."/>
            <person name="Wincker P."/>
            <person name="Grigoriev I.V."/>
            <person name="Bonfante P."/>
            <person name="Martin F.M."/>
        </authorList>
    </citation>
    <scope>NUCLEOTIDE SEQUENCE [LARGE SCALE GENOMIC DNA]</scope>
    <source>
        <strain evidence="2 3">120613-1</strain>
    </source>
</reference>
<dbReference type="InterPro" id="IPR018750">
    <property type="entry name" value="DUF2306_membrane"/>
</dbReference>
<keyword evidence="1" id="KW-1133">Transmembrane helix</keyword>
<dbReference type="STRING" id="1336337.A0A3N4JI31"/>
<keyword evidence="1" id="KW-0472">Membrane</keyword>
<dbReference type="AlphaFoldDB" id="A0A3N4JI31"/>
<organism evidence="2 3">
    <name type="scientific">Choiromyces venosus 120613-1</name>
    <dbReference type="NCBI Taxonomy" id="1336337"/>
    <lineage>
        <taxon>Eukaryota</taxon>
        <taxon>Fungi</taxon>
        <taxon>Dikarya</taxon>
        <taxon>Ascomycota</taxon>
        <taxon>Pezizomycotina</taxon>
        <taxon>Pezizomycetes</taxon>
        <taxon>Pezizales</taxon>
        <taxon>Tuberaceae</taxon>
        <taxon>Choiromyces</taxon>
    </lineage>
</organism>
<name>A0A3N4JI31_9PEZI</name>
<gene>
    <name evidence="2" type="ORF">L873DRAFT_1695832</name>
</gene>
<feature type="transmembrane region" description="Helical" evidence="1">
    <location>
        <begin position="220"/>
        <end position="239"/>
    </location>
</feature>
<feature type="transmembrane region" description="Helical" evidence="1">
    <location>
        <begin position="70"/>
        <end position="90"/>
    </location>
</feature>
<evidence type="ECO:0000313" key="3">
    <source>
        <dbReference type="Proteomes" id="UP000276215"/>
    </source>
</evidence>
<feature type="transmembrane region" description="Helical" evidence="1">
    <location>
        <begin position="96"/>
        <end position="117"/>
    </location>
</feature>
<protein>
    <recommendedName>
        <fullName evidence="4">DUF2306 domain-containing protein</fullName>
    </recommendedName>
</protein>
<evidence type="ECO:0008006" key="4">
    <source>
        <dbReference type="Google" id="ProtNLM"/>
    </source>
</evidence>
<evidence type="ECO:0000256" key="1">
    <source>
        <dbReference type="SAM" id="Phobius"/>
    </source>
</evidence>
<dbReference type="Pfam" id="PF10067">
    <property type="entry name" value="DUF2306"/>
    <property type="match status" value="1"/>
</dbReference>
<feature type="non-terminal residue" evidence="2">
    <location>
        <position position="1"/>
    </location>
</feature>
<feature type="transmembrane region" description="Helical" evidence="1">
    <location>
        <begin position="137"/>
        <end position="159"/>
    </location>
</feature>
<proteinExistence type="predicted"/>
<keyword evidence="1" id="KW-0812">Transmembrane</keyword>
<accession>A0A3N4JI31</accession>
<sequence>FVLRRLQYLDIDNGYRKHAGPGEYYWMRFPYYRTGMLLHLGAIFPCGLLSTLQFIPAIRQKSMQFHRINGNIIFILLAISTVGAMMITGVSFGGDMAVWSSSITLSIVTAGAAALSWYNIKQLQIDQHRKWTLRSMFYMASIITSRFVLGLGLVAPHVVGGFSNVSFAHLCDQLAFVMNQTALEEKYPSCVKNPQSLVIVLVSLSPGENFASGVRLSFGMSIWVALVLHAIGIEIYIRLTSGESERLRKVSYAKQKAAGMKTPGSVGTVEIHDTSIPL</sequence>
<evidence type="ECO:0000313" key="2">
    <source>
        <dbReference type="EMBL" id="RPA96050.1"/>
    </source>
</evidence>
<dbReference type="OrthoDB" id="193478at2759"/>